<sequence length="447" mass="50972">MHKYLFIFSVLIVGICFSCGDQSLDEISTPMGEEYIDGEAGIMMIDTFSVKLSTVIRDSVRTSQSGEALVGSFNHPDFGQIHSDAVFRISSPGRINIDEDDVYDGIEFCIKYNDYFLGDTTVTHSFTIEEIESDLKDMEKDQKKDDYFYNTTRVTTKRILGEYTAVPKVTNSDTIKIPLDDDFGRELFEMLQNNDDNITVASDFYDYFKGVMLKSNRDINQSVIGYNVGDSCCIKLLYHTTLDQRIDKEVEMKVEANSIYQFNSIEVDRNGALLNGLIDQEVSISSEDTNDKCFVQAGTGIYAKIDFPGLERAEQLPALNQIIKAEIVFLPLDYTEDDFNDFPNRLFVYESNRKNYLGEVILASNNSDISYMYLYDNAVDEEEDEYYTVDITNQFVAEFLDGIYDDDFSFLIGLSSSDMASKLTTISFGGHNNADFQPKLRLYTYYY</sequence>
<dbReference type="AlphaFoldDB" id="A0AAE3M0T5"/>
<reference evidence="1" key="1">
    <citation type="submission" date="2022-10" db="EMBL/GenBank/DDBJ databases">
        <authorList>
            <person name="Yu W.X."/>
        </authorList>
    </citation>
    <scope>NUCLEOTIDE SEQUENCE</scope>
    <source>
        <strain evidence="1">AAT</strain>
    </source>
</reference>
<organism evidence="1 2">
    <name type="scientific">Plebeiibacterium sediminum</name>
    <dbReference type="NCBI Taxonomy" id="2992112"/>
    <lineage>
        <taxon>Bacteria</taxon>
        <taxon>Pseudomonadati</taxon>
        <taxon>Bacteroidota</taxon>
        <taxon>Bacteroidia</taxon>
        <taxon>Marinilabiliales</taxon>
        <taxon>Marinilabiliaceae</taxon>
        <taxon>Plebeiibacterium</taxon>
    </lineage>
</organism>
<evidence type="ECO:0000313" key="2">
    <source>
        <dbReference type="Proteomes" id="UP001209229"/>
    </source>
</evidence>
<dbReference type="Proteomes" id="UP001209229">
    <property type="component" value="Unassembled WGS sequence"/>
</dbReference>
<dbReference type="EMBL" id="JAPDPJ010000001">
    <property type="protein sequence ID" value="MCW3785032.1"/>
    <property type="molecule type" value="Genomic_DNA"/>
</dbReference>
<dbReference type="Pfam" id="PF14092">
    <property type="entry name" value="DUF4270"/>
    <property type="match status" value="1"/>
</dbReference>
<protein>
    <submittedName>
        <fullName evidence="1">DUF4270 domain-containing protein</fullName>
    </submittedName>
</protein>
<gene>
    <name evidence="1" type="ORF">OM075_01070</name>
</gene>
<dbReference type="RefSeq" id="WP_301188603.1">
    <property type="nucleotide sequence ID" value="NZ_JAPDPJ010000001.1"/>
</dbReference>
<accession>A0AAE3M0T5</accession>
<proteinExistence type="predicted"/>
<evidence type="ECO:0000313" key="1">
    <source>
        <dbReference type="EMBL" id="MCW3785032.1"/>
    </source>
</evidence>
<dbReference type="InterPro" id="IPR025366">
    <property type="entry name" value="DUF4270"/>
</dbReference>
<name>A0AAE3M0T5_9BACT</name>
<comment type="caution">
    <text evidence="1">The sequence shown here is derived from an EMBL/GenBank/DDBJ whole genome shotgun (WGS) entry which is preliminary data.</text>
</comment>
<keyword evidence="2" id="KW-1185">Reference proteome</keyword>